<dbReference type="InterPro" id="IPR019791">
    <property type="entry name" value="Haem_peroxidase_animal"/>
</dbReference>
<evidence type="ECO:0000256" key="14">
    <source>
        <dbReference type="PIRSR" id="PIRSR619791-2"/>
    </source>
</evidence>
<comment type="cofactor">
    <cofactor evidence="1">
        <name>Ca(2+)</name>
        <dbReference type="ChEBI" id="CHEBI:29108"/>
    </cofactor>
</comment>
<dbReference type="PANTHER" id="PTHR11903">
    <property type="entry name" value="PROSTAGLANDIN G/H SYNTHASE"/>
    <property type="match status" value="1"/>
</dbReference>
<gene>
    <name evidence="15" type="ORF">MEDL_4538</name>
</gene>
<dbReference type="Gene3D" id="1.10.640.10">
    <property type="entry name" value="Haem peroxidase domain superfamily, animal type"/>
    <property type="match status" value="1"/>
</dbReference>
<dbReference type="PRINTS" id="PR00457">
    <property type="entry name" value="ANPEROXIDASE"/>
</dbReference>
<keyword evidence="11 14" id="KW-0408">Iron</keyword>
<keyword evidence="8" id="KW-0276">Fatty acid metabolism</keyword>
<dbReference type="InterPro" id="IPR034815">
    <property type="entry name" value="A_dioxygenase"/>
</dbReference>
<dbReference type="GO" id="GO:0043005">
    <property type="term" value="C:neuron projection"/>
    <property type="evidence" value="ECO:0007669"/>
    <property type="project" value="TreeGrafter"/>
</dbReference>
<dbReference type="OrthoDB" id="823504at2759"/>
<name>A0A8S3Q2X2_MYTED</name>
<evidence type="ECO:0000256" key="9">
    <source>
        <dbReference type="ARBA" id="ARBA00022964"/>
    </source>
</evidence>
<evidence type="ECO:0000313" key="15">
    <source>
        <dbReference type="EMBL" id="CAG2189172.1"/>
    </source>
</evidence>
<evidence type="ECO:0000256" key="8">
    <source>
        <dbReference type="ARBA" id="ARBA00022832"/>
    </source>
</evidence>
<keyword evidence="2" id="KW-0444">Lipid biosynthesis</keyword>
<keyword evidence="3" id="KW-0575">Peroxidase</keyword>
<protein>
    <recommendedName>
        <fullName evidence="17">Peroxidase</fullName>
    </recommendedName>
</protein>
<organism evidence="15 16">
    <name type="scientific">Mytilus edulis</name>
    <name type="common">Blue mussel</name>
    <dbReference type="NCBI Taxonomy" id="6550"/>
    <lineage>
        <taxon>Eukaryota</taxon>
        <taxon>Metazoa</taxon>
        <taxon>Spiralia</taxon>
        <taxon>Lophotrochozoa</taxon>
        <taxon>Mollusca</taxon>
        <taxon>Bivalvia</taxon>
        <taxon>Autobranchia</taxon>
        <taxon>Pteriomorphia</taxon>
        <taxon>Mytilida</taxon>
        <taxon>Mytiloidea</taxon>
        <taxon>Mytilidae</taxon>
        <taxon>Mytilinae</taxon>
        <taxon>Mytilus</taxon>
    </lineage>
</organism>
<dbReference type="Pfam" id="PF03098">
    <property type="entry name" value="An_peroxidase"/>
    <property type="match status" value="1"/>
</dbReference>
<evidence type="ECO:0000256" key="3">
    <source>
        <dbReference type="ARBA" id="ARBA00022559"/>
    </source>
</evidence>
<keyword evidence="7" id="KW-0611">Plant defense</keyword>
<dbReference type="GO" id="GO:0046872">
    <property type="term" value="F:metal ion binding"/>
    <property type="evidence" value="ECO:0007669"/>
    <property type="project" value="UniProtKB-KW"/>
</dbReference>
<keyword evidence="16" id="KW-1185">Reference proteome</keyword>
<proteinExistence type="predicted"/>
<evidence type="ECO:0000256" key="7">
    <source>
        <dbReference type="ARBA" id="ARBA00022821"/>
    </source>
</evidence>
<keyword evidence="9" id="KW-0223">Dioxygenase</keyword>
<evidence type="ECO:0000313" key="16">
    <source>
        <dbReference type="Proteomes" id="UP000683360"/>
    </source>
</evidence>
<dbReference type="GO" id="GO:0004666">
    <property type="term" value="F:prostaglandin-endoperoxide synthase activity"/>
    <property type="evidence" value="ECO:0007669"/>
    <property type="project" value="TreeGrafter"/>
</dbReference>
<dbReference type="AlphaFoldDB" id="A0A8S3Q2X2"/>
<evidence type="ECO:0000256" key="1">
    <source>
        <dbReference type="ARBA" id="ARBA00001913"/>
    </source>
</evidence>
<evidence type="ECO:0000256" key="2">
    <source>
        <dbReference type="ARBA" id="ARBA00022516"/>
    </source>
</evidence>
<dbReference type="GO" id="GO:0019371">
    <property type="term" value="P:cyclooxygenase pathway"/>
    <property type="evidence" value="ECO:0007669"/>
    <property type="project" value="TreeGrafter"/>
</dbReference>
<dbReference type="InterPro" id="IPR050783">
    <property type="entry name" value="Oxylipin_biosynth_metab"/>
</dbReference>
<dbReference type="GO" id="GO:0031408">
    <property type="term" value="P:oxylipin biosynthetic process"/>
    <property type="evidence" value="ECO:0007669"/>
    <property type="project" value="UniProtKB-KW"/>
</dbReference>
<dbReference type="CDD" id="cd09818">
    <property type="entry name" value="PIOX_like"/>
    <property type="match status" value="1"/>
</dbReference>
<evidence type="ECO:0000256" key="6">
    <source>
        <dbReference type="ARBA" id="ARBA00022767"/>
    </source>
</evidence>
<accession>A0A8S3Q2X2</accession>
<keyword evidence="6" id="KW-0925">Oxylipin biosynthesis</keyword>
<evidence type="ECO:0008006" key="17">
    <source>
        <dbReference type="Google" id="ProtNLM"/>
    </source>
</evidence>
<dbReference type="InterPro" id="IPR010255">
    <property type="entry name" value="Haem_peroxidase_sf"/>
</dbReference>
<keyword evidence="13" id="KW-0275">Fatty acid biosynthesis</keyword>
<dbReference type="GO" id="GO:0005737">
    <property type="term" value="C:cytoplasm"/>
    <property type="evidence" value="ECO:0007669"/>
    <property type="project" value="TreeGrafter"/>
</dbReference>
<feature type="binding site" description="axial binding residue" evidence="14">
    <location>
        <position position="419"/>
    </location>
    <ligand>
        <name>heme b</name>
        <dbReference type="ChEBI" id="CHEBI:60344"/>
    </ligand>
    <ligandPart>
        <name>Fe</name>
        <dbReference type="ChEBI" id="CHEBI:18248"/>
    </ligandPart>
</feature>
<dbReference type="GO" id="GO:0006979">
    <property type="term" value="P:response to oxidative stress"/>
    <property type="evidence" value="ECO:0007669"/>
    <property type="project" value="InterPro"/>
</dbReference>
<evidence type="ECO:0000256" key="4">
    <source>
        <dbReference type="ARBA" id="ARBA00022617"/>
    </source>
</evidence>
<dbReference type="SUPFAM" id="SSF48113">
    <property type="entry name" value="Heme-dependent peroxidases"/>
    <property type="match status" value="1"/>
</dbReference>
<dbReference type="InterPro" id="IPR037120">
    <property type="entry name" value="Haem_peroxidase_sf_animal"/>
</dbReference>
<dbReference type="PANTHER" id="PTHR11903:SF11">
    <property type="entry name" value="ALPHA-DIOXYGENASE 1"/>
    <property type="match status" value="1"/>
</dbReference>
<keyword evidence="12" id="KW-0443">Lipid metabolism</keyword>
<evidence type="ECO:0000256" key="12">
    <source>
        <dbReference type="ARBA" id="ARBA00023098"/>
    </source>
</evidence>
<dbReference type="GO" id="GO:0016702">
    <property type="term" value="F:oxidoreductase activity, acting on single donors with incorporation of molecular oxygen, incorporation of two atoms of oxygen"/>
    <property type="evidence" value="ECO:0007669"/>
    <property type="project" value="TreeGrafter"/>
</dbReference>
<comment type="caution">
    <text evidence="15">The sequence shown here is derived from an EMBL/GenBank/DDBJ whole genome shotgun (WGS) entry which is preliminary data.</text>
</comment>
<keyword evidence="4 14" id="KW-0349">Heme</keyword>
<keyword evidence="10" id="KW-0560">Oxidoreductase</keyword>
<evidence type="ECO:0000256" key="11">
    <source>
        <dbReference type="ARBA" id="ARBA00023004"/>
    </source>
</evidence>
<evidence type="ECO:0000256" key="10">
    <source>
        <dbReference type="ARBA" id="ARBA00023002"/>
    </source>
</evidence>
<dbReference type="Proteomes" id="UP000683360">
    <property type="component" value="Unassembled WGS sequence"/>
</dbReference>
<sequence length="659" mass="76818">MQNNKFHSDLTVNNMYRYICCLLTILSANNYVFAIPTVPSNWWQYPYPYDVLSIASSQEKLQRENLIDSYTESTVQSYRHRRLRSCLDPKIGKLGRKVRYGCSKRRNKSRRLDGLCNDFENPASGSLYYRFGRNVPLNATVRDEKNLYNPNPRDISRTLMERKTFIPVTIVNILVAGWVQFMTHDWFDSGKNNRHRHLKVSIRDDDPDFCDTMDIPMTRRDSCRNSEDYDTYQNTVTHWWDASQLYGINKRINLRIRTRKDGKLKLTTNNRLPIDPSTGLPITGSSLNWWVGLGIFHIIWTREHNYICDMLKERNPTWNDEMLHNTAKLIVAAVIAKIHTLEWTTAILHNDVAKLGLKSNWYGVTPIEIARGNATLAAWLTKQYPQFANGIPGSIGNPKNIRGVPYSLTQDFIAAYRLHPLLPDEFEVRSHQTDELVNRYSMKDTVFGKAESVFEENSMEDLLYTFGNDYPGAMTLHNYPNFLRNLDLPASSPHGKGKIDMATIDILRDRERGIPRYNAFRRLFHMTPITKFEDLTTNPTHADELRKMYNNDVEKIDFLIGSLAESPLPEGFGFSDTFFRIFTIMARRRMEADRFFTDDYTSEYYTQWGLEYIDATYMKDILLRHYPSLASQLQPNVTNVFTPWKSQTSLDKNFPFPLY</sequence>
<evidence type="ECO:0000256" key="5">
    <source>
        <dbReference type="ARBA" id="ARBA00022723"/>
    </source>
</evidence>
<dbReference type="EMBL" id="CAJPWZ010000285">
    <property type="protein sequence ID" value="CAG2189172.1"/>
    <property type="molecule type" value="Genomic_DNA"/>
</dbReference>
<evidence type="ECO:0000256" key="13">
    <source>
        <dbReference type="ARBA" id="ARBA00023160"/>
    </source>
</evidence>
<dbReference type="GO" id="GO:0004601">
    <property type="term" value="F:peroxidase activity"/>
    <property type="evidence" value="ECO:0007669"/>
    <property type="project" value="UniProtKB-KW"/>
</dbReference>
<keyword evidence="5 14" id="KW-0479">Metal-binding</keyword>
<reference evidence="15" key="1">
    <citation type="submission" date="2021-03" db="EMBL/GenBank/DDBJ databases">
        <authorList>
            <person name="Bekaert M."/>
        </authorList>
    </citation>
    <scope>NUCLEOTIDE SEQUENCE</scope>
</reference>
<dbReference type="GO" id="GO:0020037">
    <property type="term" value="F:heme binding"/>
    <property type="evidence" value="ECO:0007669"/>
    <property type="project" value="InterPro"/>
</dbReference>
<dbReference type="GO" id="GO:0006952">
    <property type="term" value="P:defense response"/>
    <property type="evidence" value="ECO:0007669"/>
    <property type="project" value="UniProtKB-KW"/>
</dbReference>
<dbReference type="PROSITE" id="PS50292">
    <property type="entry name" value="PEROXIDASE_3"/>
    <property type="match status" value="1"/>
</dbReference>